<evidence type="ECO:0000313" key="2">
    <source>
        <dbReference type="Proteomes" id="UP001307849"/>
    </source>
</evidence>
<comment type="caution">
    <text evidence="1">The sequence shown here is derived from an EMBL/GenBank/DDBJ whole genome shotgun (WGS) entry which is preliminary data.</text>
</comment>
<sequence length="403" mass="47278">MTDTRKIFPFFRLPRELRDEIYTCLLYFPTPPVPTPTGHGPISRRGRKDRTHHADLPDYKLYPHFLRVNRQIHDEGALVLYRRNTFLIQITTDCSTGERQVGRPKSDTYNAILNSPWETVAYICPNVRKKKKKFKFKKTIIERPIGQYCDPQYYRCANPRGRIDNYYGPRLNTWECTCDRCVKSVQKHKTFPFLAPTYRHLLRRVRIDLYDVRTARCRLLQRGGTVDIDDDRIRRLLLPFSYRLRELLEPAGEGLEVEITAIPVDPIRNEEWELQNPAMYLEILMTLWPLTLGPWSYKITMPDHITEQFGDISIAETMEICTDITLVTAEEEKKYRQLPVSGDFCWISSRGVNMVYNKDRHRYGRCAIAREVDLIDVSRESAGGWWDKIAANAKSIRYAIFGC</sequence>
<accession>A0AAN8N5C0</accession>
<dbReference type="PANTHER" id="PTHR42085">
    <property type="entry name" value="F-BOX DOMAIN-CONTAINING PROTEIN"/>
    <property type="match status" value="1"/>
</dbReference>
<evidence type="ECO:0000313" key="1">
    <source>
        <dbReference type="EMBL" id="KAK6506006.1"/>
    </source>
</evidence>
<proteinExistence type="predicted"/>
<gene>
    <name evidence="1" type="ORF">TWF506_010932</name>
</gene>
<dbReference type="AlphaFoldDB" id="A0AAN8N5C0"/>
<protein>
    <submittedName>
        <fullName evidence="1">Uncharacterized protein</fullName>
    </submittedName>
</protein>
<keyword evidence="2" id="KW-1185">Reference proteome</keyword>
<organism evidence="1 2">
    <name type="scientific">Arthrobotrys conoides</name>
    <dbReference type="NCBI Taxonomy" id="74498"/>
    <lineage>
        <taxon>Eukaryota</taxon>
        <taxon>Fungi</taxon>
        <taxon>Dikarya</taxon>
        <taxon>Ascomycota</taxon>
        <taxon>Pezizomycotina</taxon>
        <taxon>Orbiliomycetes</taxon>
        <taxon>Orbiliales</taxon>
        <taxon>Orbiliaceae</taxon>
        <taxon>Arthrobotrys</taxon>
    </lineage>
</organism>
<dbReference type="PANTHER" id="PTHR42085:SF4">
    <property type="entry name" value="F-BOX DOMAIN-CONTAINING PROTEIN"/>
    <property type="match status" value="1"/>
</dbReference>
<dbReference type="EMBL" id="JAVHJM010000009">
    <property type="protein sequence ID" value="KAK6506006.1"/>
    <property type="molecule type" value="Genomic_DNA"/>
</dbReference>
<reference evidence="1 2" key="1">
    <citation type="submission" date="2019-10" db="EMBL/GenBank/DDBJ databases">
        <authorList>
            <person name="Palmer J.M."/>
        </authorList>
    </citation>
    <scope>NUCLEOTIDE SEQUENCE [LARGE SCALE GENOMIC DNA]</scope>
    <source>
        <strain evidence="1 2">TWF506</strain>
    </source>
</reference>
<name>A0AAN8N5C0_9PEZI</name>
<dbReference type="InterPro" id="IPR038883">
    <property type="entry name" value="AN11006-like"/>
</dbReference>
<dbReference type="Proteomes" id="UP001307849">
    <property type="component" value="Unassembled WGS sequence"/>
</dbReference>